<evidence type="ECO:0000313" key="1">
    <source>
        <dbReference type="EMBL" id="KAJ9119464.1"/>
    </source>
</evidence>
<keyword evidence="2" id="KW-1185">Reference proteome</keyword>
<accession>A0ACC2X7S2</accession>
<reference evidence="1" key="1">
    <citation type="submission" date="2023-04" db="EMBL/GenBank/DDBJ databases">
        <title>Draft Genome sequencing of Naganishia species isolated from polar environments using Oxford Nanopore Technology.</title>
        <authorList>
            <person name="Leo P."/>
            <person name="Venkateswaran K."/>
        </authorList>
    </citation>
    <scope>NUCLEOTIDE SEQUENCE</scope>
    <source>
        <strain evidence="1">DBVPG 5303</strain>
    </source>
</reference>
<sequence>MRIRSLVLAVSLLLSGAQAIDARWGHRSTYLLDTHLLLIHGGKTDPLGQFTYSSAPNTGQMIVIDCSTSWTTTESVSKWKVVNNEGGPEVAWHTMDSFDDGNVLVFGGDGGVEMPIHTRNDSTWLISLTKATATSLATPVSSNVAYTQQSTSNQPIRKIYAASSASKDHQKIYLTGGEKADGSGLGYSEAWIVALSSQQTVTYTPLPSLPTDLVHHQSILLSNGTLILLGGYIPSTPSYLPLDQAYVLDISSTTTTTSWRTIRFSSSSAMPVARRGHTASLITAEDRTEQIVLIGGVASPSPSSPDERDVLDDVWLLDPARGVWQPISNGQSVSVRNIEEDPKADVKRRVERDVSGGLGGRYDHTAEVVGGQVVIFGGYTSSGPADNSVYIWDTETSQWSNIFSPIDISGSNPTTSSAQSGGSSTISSGGEGKSSGVIISASSTATTAKNGMKTSTHNSDPTKTSTTSSTNTTSSFPSTSANRNVIGIAVGCSLAGLALVIAGIIMFCCVRRKKRRARERRGLLLTPFGGRPSSRQQSRREDDDGDGPWSVQEKDGDSIFDDDDDTGYATERKEYQFGGDQDTNMHQSGTSSAYAVSRKTSKFIGLGKPYSSPGATIAAKIRQVSDRIVSNSRRGARGGRFSMLEDEDKEDLLWEGGEESEEGVAEDNTSESAHHSATSRYHDSQEKGLPTVPSKNGGSPVDVAVLSTTTDHDPFSDHLDEYYDSNIISYIDGNLLSRRPAAPTAKSSSNSRDSMTESMLAAPEGVQQVARRVSMRTAEASYLPIKRRDSWIQRVAGGSVASLFRAGKTSSTSLHPEQGFLDPTTPPILDSIREDAHSRTGSGFLSDFGHSVSSFVSAATANTASLDLYNQMDIMQREASGSSSYVPTHVSESAAIARNAGLPPVPMKRDMNRPVTPPRGPRPAPLRMPSHIDVGSGAARRPVKDIAASINRRGSVPYDAVPMSMTSGQTTHTEASYMDSPSRSIASPPAGPRRQTIYQAVPKVPLVIANHS</sequence>
<dbReference type="EMBL" id="JASBWV010000024">
    <property type="protein sequence ID" value="KAJ9119464.1"/>
    <property type="molecule type" value="Genomic_DNA"/>
</dbReference>
<name>A0ACC2X7S2_9TREE</name>
<dbReference type="Proteomes" id="UP001234202">
    <property type="component" value="Unassembled WGS sequence"/>
</dbReference>
<proteinExistence type="predicted"/>
<protein>
    <submittedName>
        <fullName evidence="1">Uncharacterized protein</fullName>
    </submittedName>
</protein>
<evidence type="ECO:0000313" key="2">
    <source>
        <dbReference type="Proteomes" id="UP001234202"/>
    </source>
</evidence>
<gene>
    <name evidence="1" type="ORF">QFC24_005697</name>
</gene>
<comment type="caution">
    <text evidence="1">The sequence shown here is derived from an EMBL/GenBank/DDBJ whole genome shotgun (WGS) entry which is preliminary data.</text>
</comment>
<organism evidence="1 2">
    <name type="scientific">Naganishia onofrii</name>
    <dbReference type="NCBI Taxonomy" id="1851511"/>
    <lineage>
        <taxon>Eukaryota</taxon>
        <taxon>Fungi</taxon>
        <taxon>Dikarya</taxon>
        <taxon>Basidiomycota</taxon>
        <taxon>Agaricomycotina</taxon>
        <taxon>Tremellomycetes</taxon>
        <taxon>Filobasidiales</taxon>
        <taxon>Filobasidiaceae</taxon>
        <taxon>Naganishia</taxon>
    </lineage>
</organism>